<dbReference type="EMBL" id="LAZR01005788">
    <property type="protein sequence ID" value="KKM97113.1"/>
    <property type="molecule type" value="Genomic_DNA"/>
</dbReference>
<comment type="caution">
    <text evidence="1">The sequence shown here is derived from an EMBL/GenBank/DDBJ whole genome shotgun (WGS) entry which is preliminary data.</text>
</comment>
<accession>A0A0F9LUL0</accession>
<evidence type="ECO:0000313" key="1">
    <source>
        <dbReference type="EMBL" id="KKM97113.1"/>
    </source>
</evidence>
<sequence>MIEMQQIDKKIVLLENIPEFNLNEPVDPYFKLLMSNSPRLSIEVTDKTGKKIVDRILNVEIG</sequence>
<reference evidence="1" key="1">
    <citation type="journal article" date="2015" name="Nature">
        <title>Complex archaea that bridge the gap between prokaryotes and eukaryotes.</title>
        <authorList>
            <person name="Spang A."/>
            <person name="Saw J.H."/>
            <person name="Jorgensen S.L."/>
            <person name="Zaremba-Niedzwiedzka K."/>
            <person name="Martijn J."/>
            <person name="Lind A.E."/>
            <person name="van Eijk R."/>
            <person name="Schleper C."/>
            <person name="Guy L."/>
            <person name="Ettema T.J."/>
        </authorList>
    </citation>
    <scope>NUCLEOTIDE SEQUENCE</scope>
</reference>
<organism evidence="1">
    <name type="scientific">marine sediment metagenome</name>
    <dbReference type="NCBI Taxonomy" id="412755"/>
    <lineage>
        <taxon>unclassified sequences</taxon>
        <taxon>metagenomes</taxon>
        <taxon>ecological metagenomes</taxon>
    </lineage>
</organism>
<proteinExistence type="predicted"/>
<protein>
    <submittedName>
        <fullName evidence="1">Uncharacterized protein</fullName>
    </submittedName>
</protein>
<dbReference type="AlphaFoldDB" id="A0A0F9LUL0"/>
<name>A0A0F9LUL0_9ZZZZ</name>
<gene>
    <name evidence="1" type="ORF">LCGC14_1171340</name>
</gene>